<dbReference type="Proteomes" id="UP000030764">
    <property type="component" value="Unassembled WGS sequence"/>
</dbReference>
<reference evidence="3 5" key="1">
    <citation type="journal article" date="2014" name="Nat. Genet.">
        <title>Genome and transcriptome of the porcine whipworm Trichuris suis.</title>
        <authorList>
            <person name="Jex A.R."/>
            <person name="Nejsum P."/>
            <person name="Schwarz E.M."/>
            <person name="Hu L."/>
            <person name="Young N.D."/>
            <person name="Hall R.S."/>
            <person name="Korhonen P.K."/>
            <person name="Liao S."/>
            <person name="Thamsborg S."/>
            <person name="Xia J."/>
            <person name="Xu P."/>
            <person name="Wang S."/>
            <person name="Scheerlinck J.P."/>
            <person name="Hofmann A."/>
            <person name="Sternberg P.W."/>
            <person name="Wang J."/>
            <person name="Gasser R.B."/>
        </authorList>
    </citation>
    <scope>NUCLEOTIDE SEQUENCE [LARGE SCALE GENOMIC DNA]</scope>
    <source>
        <strain evidence="4">DCEP-RM93F</strain>
        <strain evidence="3">DCEP-RM93M</strain>
    </source>
</reference>
<gene>
    <name evidence="3" type="ORF">M513_08124</name>
    <name evidence="4" type="ORF">M514_08124</name>
</gene>
<dbReference type="InterPro" id="IPR028020">
    <property type="entry name" value="ASX_DEUBAD_dom"/>
</dbReference>
<evidence type="ECO:0000259" key="2">
    <source>
        <dbReference type="Pfam" id="PF13919"/>
    </source>
</evidence>
<feature type="compositionally biased region" description="Low complexity" evidence="1">
    <location>
        <begin position="138"/>
        <end position="150"/>
    </location>
</feature>
<name>A0A085M146_9BILA</name>
<proteinExistence type="predicted"/>
<evidence type="ECO:0000313" key="5">
    <source>
        <dbReference type="Proteomes" id="UP000030764"/>
    </source>
</evidence>
<keyword evidence="5" id="KW-1185">Reference proteome</keyword>
<protein>
    <recommendedName>
        <fullName evidence="2">ASX DEUBAD domain-containing protein</fullName>
    </recommendedName>
</protein>
<feature type="region of interest" description="Disordered" evidence="1">
    <location>
        <begin position="129"/>
        <end position="181"/>
    </location>
</feature>
<organism evidence="3 5">
    <name type="scientific">Trichuris suis</name>
    <name type="common">pig whipworm</name>
    <dbReference type="NCBI Taxonomy" id="68888"/>
    <lineage>
        <taxon>Eukaryota</taxon>
        <taxon>Metazoa</taxon>
        <taxon>Ecdysozoa</taxon>
        <taxon>Nematoda</taxon>
        <taxon>Enoplea</taxon>
        <taxon>Dorylaimia</taxon>
        <taxon>Trichinellida</taxon>
        <taxon>Trichuridae</taxon>
        <taxon>Trichuris</taxon>
    </lineage>
</organism>
<accession>A0A085M146</accession>
<dbReference type="AlphaFoldDB" id="A0A085M146"/>
<dbReference type="EMBL" id="KL363245">
    <property type="protein sequence ID" value="KFD50942.1"/>
    <property type="molecule type" value="Genomic_DNA"/>
</dbReference>
<dbReference type="Proteomes" id="UP000030758">
    <property type="component" value="Unassembled WGS sequence"/>
</dbReference>
<dbReference type="EMBL" id="KL367480">
    <property type="protein sequence ID" value="KFD71867.1"/>
    <property type="molecule type" value="Genomic_DNA"/>
</dbReference>
<sequence>MTSKGNLGAPPLGLYTSAKFGKGRSTKKGKALTALLVAFVGNRPVKSLLTVENFARIPAEWQKELISLLPKVDQSDPTLQSNIPALNNEYFSYACVQFSDCLKNAKVPQQLKRATRALFAKRVPESVSKNALCKQKSRSGSQKSSKGNNRVLKNTKSAKADSRQGSSSRRSQARRKKPTDYLSQYDEATNAGIKQCFVELQPLPRMLINLVDKKLAIVVDGKKVHWRTWRPQQVVGSPRRSSASVVERRSTI</sequence>
<evidence type="ECO:0000313" key="3">
    <source>
        <dbReference type="EMBL" id="KFD50942.1"/>
    </source>
</evidence>
<evidence type="ECO:0000256" key="1">
    <source>
        <dbReference type="SAM" id="MobiDB-lite"/>
    </source>
</evidence>
<feature type="domain" description="ASX DEUBAD" evidence="2">
    <location>
        <begin position="44"/>
        <end position="117"/>
    </location>
</feature>
<evidence type="ECO:0000313" key="4">
    <source>
        <dbReference type="EMBL" id="KFD71867.1"/>
    </source>
</evidence>
<dbReference type="Pfam" id="PF13919">
    <property type="entry name" value="ASXH"/>
    <property type="match status" value="1"/>
</dbReference>